<evidence type="ECO:0000313" key="8">
    <source>
        <dbReference type="EMBL" id="AQP49143.1"/>
    </source>
</evidence>
<comment type="similarity">
    <text evidence="2">Belongs to the DsbD family.</text>
</comment>
<gene>
    <name evidence="8" type="ORF">BW730_01820</name>
</gene>
<evidence type="ECO:0000256" key="5">
    <source>
        <dbReference type="ARBA" id="ARBA00023136"/>
    </source>
</evidence>
<keyword evidence="3 6" id="KW-0812">Transmembrane</keyword>
<reference evidence="9" key="1">
    <citation type="submission" date="2017-02" db="EMBL/GenBank/DDBJ databases">
        <title>Tessaracoccus aquaemaris sp. nov., isolated from the intestine of a Korean rockfish, Sebastes schlegelii, in a marine aquaculture pond.</title>
        <authorList>
            <person name="Tak E.J."/>
            <person name="Bae J.-W."/>
        </authorList>
    </citation>
    <scope>NUCLEOTIDE SEQUENCE [LARGE SCALE GENOMIC DNA]</scope>
    <source>
        <strain evidence="9">NSG39</strain>
    </source>
</reference>
<proteinExistence type="inferred from homology"/>
<dbReference type="EMBL" id="CP019606">
    <property type="protein sequence ID" value="AQP49143.1"/>
    <property type="molecule type" value="Genomic_DNA"/>
</dbReference>
<feature type="transmembrane region" description="Helical" evidence="6">
    <location>
        <begin position="67"/>
        <end position="97"/>
    </location>
</feature>
<evidence type="ECO:0000256" key="2">
    <source>
        <dbReference type="ARBA" id="ARBA00006143"/>
    </source>
</evidence>
<keyword evidence="5 6" id="KW-0472">Membrane</keyword>
<dbReference type="InterPro" id="IPR003834">
    <property type="entry name" value="Cyt_c_assmbl_TM_dom"/>
</dbReference>
<feature type="transmembrane region" description="Helical" evidence="6">
    <location>
        <begin position="144"/>
        <end position="169"/>
    </location>
</feature>
<dbReference type="GO" id="GO:0016020">
    <property type="term" value="C:membrane"/>
    <property type="evidence" value="ECO:0007669"/>
    <property type="project" value="UniProtKB-SubCell"/>
</dbReference>
<dbReference type="PANTHER" id="PTHR31272">
    <property type="entry name" value="CYTOCHROME C-TYPE BIOGENESIS PROTEIN HI_1454-RELATED"/>
    <property type="match status" value="1"/>
</dbReference>
<evidence type="ECO:0000256" key="6">
    <source>
        <dbReference type="SAM" id="Phobius"/>
    </source>
</evidence>
<evidence type="ECO:0000259" key="7">
    <source>
        <dbReference type="Pfam" id="PF02683"/>
    </source>
</evidence>
<protein>
    <submittedName>
        <fullName evidence="8">Cytochrome C biogenesis protein ResC</fullName>
    </submittedName>
</protein>
<keyword evidence="9" id="KW-1185">Reference proteome</keyword>
<dbReference type="InterPro" id="IPR051790">
    <property type="entry name" value="Cytochrome_c-biogenesis_DsbD"/>
</dbReference>
<feature type="transmembrane region" description="Helical" evidence="6">
    <location>
        <begin position="181"/>
        <end position="203"/>
    </location>
</feature>
<comment type="subcellular location">
    <subcellularLocation>
        <location evidence="1">Membrane</location>
        <topology evidence="1">Multi-pass membrane protein</topology>
    </subcellularLocation>
</comment>
<feature type="domain" description="Cytochrome C biogenesis protein transmembrane" evidence="7">
    <location>
        <begin position="17"/>
        <end position="232"/>
    </location>
</feature>
<dbReference type="Pfam" id="PF02683">
    <property type="entry name" value="DsbD_TM"/>
    <property type="match status" value="1"/>
</dbReference>
<dbReference type="GO" id="GO:0017004">
    <property type="term" value="P:cytochrome complex assembly"/>
    <property type="evidence" value="ECO:0007669"/>
    <property type="project" value="InterPro"/>
</dbReference>
<organism evidence="8 9">
    <name type="scientific">Tessaracoccus aquimaris</name>
    <dbReference type="NCBI Taxonomy" id="1332264"/>
    <lineage>
        <taxon>Bacteria</taxon>
        <taxon>Bacillati</taxon>
        <taxon>Actinomycetota</taxon>
        <taxon>Actinomycetes</taxon>
        <taxon>Propionibacteriales</taxon>
        <taxon>Propionibacteriaceae</taxon>
        <taxon>Tessaracoccus</taxon>
    </lineage>
</organism>
<feature type="transmembrane region" description="Helical" evidence="6">
    <location>
        <begin position="215"/>
        <end position="236"/>
    </location>
</feature>
<dbReference type="AlphaFoldDB" id="A0A1Q2CSP0"/>
<dbReference type="PANTHER" id="PTHR31272:SF4">
    <property type="entry name" value="CYTOCHROME C-TYPE BIOGENESIS PROTEIN HI_1454-RELATED"/>
    <property type="match status" value="1"/>
</dbReference>
<evidence type="ECO:0000313" key="9">
    <source>
        <dbReference type="Proteomes" id="UP000188145"/>
    </source>
</evidence>
<accession>A0A1Q2CSP0</accession>
<keyword evidence="4 6" id="KW-1133">Transmembrane helix</keyword>
<name>A0A1Q2CSP0_9ACTN</name>
<feature type="transmembrane region" description="Helical" evidence="6">
    <location>
        <begin position="12"/>
        <end position="37"/>
    </location>
</feature>
<sequence length="254" mass="26052">MGDWIRQAVGGSVALGLPIALLAGLVSFFSPCVLPLLPGYLSYATGMGAADITTGQSAKGVAGRGRVLLGTLGFVGGFAAVFVATGALMGSVGAALFAWQRPLMVAAGVLSIALGLVFTDWLPWGRGTWRLQVLPRAGVAASPLLGIVFGLGWTPCIGPALSVVLTLALNEGTALRGAVLAFAYALGLGLPFIVAGLAFDRLGGTLGWVRRHHRAIQVTGGVTMMVIGVLLITGWWDIAMAGVRQWASSFALPV</sequence>
<dbReference type="STRING" id="1332264.BW730_01820"/>
<evidence type="ECO:0000256" key="3">
    <source>
        <dbReference type="ARBA" id="ARBA00022692"/>
    </source>
</evidence>
<evidence type="ECO:0000256" key="4">
    <source>
        <dbReference type="ARBA" id="ARBA00022989"/>
    </source>
</evidence>
<dbReference type="KEGG" id="tes:BW730_01820"/>
<dbReference type="Proteomes" id="UP000188145">
    <property type="component" value="Chromosome"/>
</dbReference>
<feature type="transmembrane region" description="Helical" evidence="6">
    <location>
        <begin position="103"/>
        <end position="123"/>
    </location>
</feature>
<evidence type="ECO:0000256" key="1">
    <source>
        <dbReference type="ARBA" id="ARBA00004141"/>
    </source>
</evidence>